<keyword evidence="5" id="KW-1185">Reference proteome</keyword>
<feature type="non-terminal residue" evidence="4">
    <location>
        <position position="541"/>
    </location>
</feature>
<reference evidence="4 5" key="1">
    <citation type="journal article" date="2017" name="PLoS Biol.">
        <title>The sea cucumber genome provides insights into morphological evolution and visceral regeneration.</title>
        <authorList>
            <person name="Zhang X."/>
            <person name="Sun L."/>
            <person name="Yuan J."/>
            <person name="Sun Y."/>
            <person name="Gao Y."/>
            <person name="Zhang L."/>
            <person name="Li S."/>
            <person name="Dai H."/>
            <person name="Hamel J.F."/>
            <person name="Liu C."/>
            <person name="Yu Y."/>
            <person name="Liu S."/>
            <person name="Lin W."/>
            <person name="Guo K."/>
            <person name="Jin S."/>
            <person name="Xu P."/>
            <person name="Storey K.B."/>
            <person name="Huan P."/>
            <person name="Zhang T."/>
            <person name="Zhou Y."/>
            <person name="Zhang J."/>
            <person name="Lin C."/>
            <person name="Li X."/>
            <person name="Xing L."/>
            <person name="Huo D."/>
            <person name="Sun M."/>
            <person name="Wang L."/>
            <person name="Mercier A."/>
            <person name="Li F."/>
            <person name="Yang H."/>
            <person name="Xiang J."/>
        </authorList>
    </citation>
    <scope>NUCLEOTIDE SEQUENCE [LARGE SCALE GENOMIC DNA]</scope>
    <source>
        <strain evidence="4">Shaxun</strain>
        <tissue evidence="4">Muscle</tissue>
    </source>
</reference>
<dbReference type="EMBL" id="MRZV01000519">
    <property type="protein sequence ID" value="PIK48485.1"/>
    <property type="molecule type" value="Genomic_DNA"/>
</dbReference>
<dbReference type="Proteomes" id="UP000230750">
    <property type="component" value="Unassembled WGS sequence"/>
</dbReference>
<evidence type="ECO:0000256" key="2">
    <source>
        <dbReference type="SAM" id="SignalP"/>
    </source>
</evidence>
<proteinExistence type="predicted"/>
<name>A0A2G8KKI8_STIJA</name>
<gene>
    <name evidence="4" type="ORF">BSL78_14634</name>
</gene>
<dbReference type="InterPro" id="IPR013783">
    <property type="entry name" value="Ig-like_fold"/>
</dbReference>
<evidence type="ECO:0000256" key="1">
    <source>
        <dbReference type="SAM" id="Phobius"/>
    </source>
</evidence>
<comment type="caution">
    <text evidence="4">The sequence shown here is derived from an EMBL/GenBank/DDBJ whole genome shotgun (WGS) entry which is preliminary data.</text>
</comment>
<feature type="signal peptide" evidence="2">
    <location>
        <begin position="1"/>
        <end position="21"/>
    </location>
</feature>
<dbReference type="AlphaFoldDB" id="A0A2G8KKI8"/>
<keyword evidence="1" id="KW-1133">Transmembrane helix</keyword>
<protein>
    <recommendedName>
        <fullName evidence="3">Ig-like domain-containing protein</fullName>
    </recommendedName>
</protein>
<evidence type="ECO:0000313" key="5">
    <source>
        <dbReference type="Proteomes" id="UP000230750"/>
    </source>
</evidence>
<dbReference type="Gene3D" id="2.60.40.10">
    <property type="entry name" value="Immunoglobulins"/>
    <property type="match status" value="1"/>
</dbReference>
<dbReference type="OrthoDB" id="10006996at2759"/>
<dbReference type="SUPFAM" id="SSF48726">
    <property type="entry name" value="Immunoglobulin"/>
    <property type="match status" value="2"/>
</dbReference>
<accession>A0A2G8KKI8</accession>
<evidence type="ECO:0000313" key="4">
    <source>
        <dbReference type="EMBL" id="PIK48485.1"/>
    </source>
</evidence>
<sequence>MDVSVTLFGTLLMLSITGGLVTEIHHVTRFLELGKNGIINCSFSDNFYGVYWYDSDDTVQAIPIISITEGVKTADNSGEYEIEVDGSLVVTNVSIDHEHNFTALLFHSQSAIPIRHVATAYVIVRPEKPFPVIDQCSEKTRICFLPIENALTITCAVQKARPAVDIFWSRRIAEGEIDIASQEKGVVNGNITFSSYAVMISQPLNPGQLLLLVCKGSTLPKLLKSEESVLLVQQYYRFRPEYSSSERRLVEKGSNTVIHCTQGELFYLVWTKFHENTVEQVAWAIFLKDNISTSMSETVEVGFNGSLKLIDINPNHDGLYSCNYNDGHSDMTNFYHLLVYVIPDPPYPIMSGCDENQYCIIAAEQEGTLTCSLHRVRPVVRLKLVTLSFDDYLMITVENEETVVTSNGDTYEVVLKTKYRLHTYKDRIRFECKTYGEYADLFEMSKKFELFFHEESNTEVNLQSPVISTDRKRKIFLVIGVPLIGLLIIVFLVMHLILKSARNRKRQLTGQGVVDTLGRQNEQEENILLMNRINPNTDPLE</sequence>
<dbReference type="InterPro" id="IPR007110">
    <property type="entry name" value="Ig-like_dom"/>
</dbReference>
<organism evidence="4 5">
    <name type="scientific">Stichopus japonicus</name>
    <name type="common">Sea cucumber</name>
    <dbReference type="NCBI Taxonomy" id="307972"/>
    <lineage>
        <taxon>Eukaryota</taxon>
        <taxon>Metazoa</taxon>
        <taxon>Echinodermata</taxon>
        <taxon>Eleutherozoa</taxon>
        <taxon>Echinozoa</taxon>
        <taxon>Holothuroidea</taxon>
        <taxon>Aspidochirotacea</taxon>
        <taxon>Aspidochirotida</taxon>
        <taxon>Stichopodidae</taxon>
        <taxon>Apostichopus</taxon>
    </lineage>
</organism>
<keyword evidence="1" id="KW-0472">Membrane</keyword>
<keyword evidence="2" id="KW-0732">Signal</keyword>
<feature type="domain" description="Ig-like" evidence="3">
    <location>
        <begin position="240"/>
        <end position="332"/>
    </location>
</feature>
<feature type="transmembrane region" description="Helical" evidence="1">
    <location>
        <begin position="475"/>
        <end position="498"/>
    </location>
</feature>
<dbReference type="PROSITE" id="PS50835">
    <property type="entry name" value="IG_LIKE"/>
    <property type="match status" value="1"/>
</dbReference>
<dbReference type="InterPro" id="IPR036179">
    <property type="entry name" value="Ig-like_dom_sf"/>
</dbReference>
<keyword evidence="1" id="KW-0812">Transmembrane</keyword>
<evidence type="ECO:0000259" key="3">
    <source>
        <dbReference type="PROSITE" id="PS50835"/>
    </source>
</evidence>
<feature type="chain" id="PRO_5013607339" description="Ig-like domain-containing protein" evidence="2">
    <location>
        <begin position="22"/>
        <end position="541"/>
    </location>
</feature>